<dbReference type="AlphaFoldDB" id="A0A814CLE2"/>
<evidence type="ECO:0000256" key="7">
    <source>
        <dbReference type="ARBA" id="ARBA00022786"/>
    </source>
</evidence>
<dbReference type="InterPro" id="IPR013083">
    <property type="entry name" value="Znf_RING/FYVE/PHD"/>
</dbReference>
<dbReference type="Gene3D" id="1.20.120.1750">
    <property type="match status" value="1"/>
</dbReference>
<keyword evidence="8" id="KW-0862">Zinc</keyword>
<dbReference type="InterPro" id="IPR031127">
    <property type="entry name" value="E3_UB_ligase_RBR"/>
</dbReference>
<gene>
    <name evidence="10" type="ORF">SEV965_LOCUS7758</name>
</gene>
<evidence type="ECO:0000256" key="6">
    <source>
        <dbReference type="ARBA" id="ARBA00022771"/>
    </source>
</evidence>
<keyword evidence="4" id="KW-0479">Metal-binding</keyword>
<evidence type="ECO:0000313" key="10">
    <source>
        <dbReference type="EMBL" id="CAF0941893.1"/>
    </source>
</evidence>
<dbReference type="InterPro" id="IPR002867">
    <property type="entry name" value="IBR_dom"/>
</dbReference>
<evidence type="ECO:0000256" key="5">
    <source>
        <dbReference type="ARBA" id="ARBA00022737"/>
    </source>
</evidence>
<feature type="domain" description="RING-type" evidence="9">
    <location>
        <begin position="84"/>
        <end position="306"/>
    </location>
</feature>
<name>A0A814CLE2_9BILA</name>
<dbReference type="PANTHER" id="PTHR11685">
    <property type="entry name" value="RBR FAMILY RING FINGER AND IBR DOMAIN-CONTAINING"/>
    <property type="match status" value="1"/>
</dbReference>
<evidence type="ECO:0000256" key="3">
    <source>
        <dbReference type="ARBA" id="ARBA00022679"/>
    </source>
</evidence>
<evidence type="ECO:0000256" key="4">
    <source>
        <dbReference type="ARBA" id="ARBA00022723"/>
    </source>
</evidence>
<dbReference type="EMBL" id="CAJNOU010000275">
    <property type="protein sequence ID" value="CAF0941893.1"/>
    <property type="molecule type" value="Genomic_DNA"/>
</dbReference>
<dbReference type="SUPFAM" id="SSF57850">
    <property type="entry name" value="RING/U-box"/>
    <property type="match status" value="2"/>
</dbReference>
<keyword evidence="3" id="KW-0808">Transferase</keyword>
<sequence>MVTQNCQQKLPFTEAFDVFSSSNRQSNHAADVHRSCQINTFSETSLPQPPLNQQQLKSPSAILESQMLQLNDDQFNNRISLSQITRECAVCSMDKPYSEFIGNYSEACRHVERTVCDACVYENTKFLVENTSIYDEQLICPEQNCNATFDFYAIRGILLATGKSHIVFEKYDKNLIYRRLEQMTEFVWCAHECGSGQLHDLEGFSSPEVICIKCQLRTCFTHRTIWHTGITCAEYDLQQSQLPDDGTCAWLDQNTKRCPQCRWYIEKNAGCNEMKCRRCHHKFCWECQADYRIISREGKSNHRSWCSHYKPKHVNTTDQHQTQRWCNVQ</sequence>
<dbReference type="Pfam" id="PF01485">
    <property type="entry name" value="IBR"/>
    <property type="match status" value="1"/>
</dbReference>
<evidence type="ECO:0000256" key="2">
    <source>
        <dbReference type="ARBA" id="ARBA00012251"/>
    </source>
</evidence>
<dbReference type="GO" id="GO:0061630">
    <property type="term" value="F:ubiquitin protein ligase activity"/>
    <property type="evidence" value="ECO:0007669"/>
    <property type="project" value="UniProtKB-EC"/>
</dbReference>
<evidence type="ECO:0000256" key="8">
    <source>
        <dbReference type="ARBA" id="ARBA00022833"/>
    </source>
</evidence>
<keyword evidence="5" id="KW-0677">Repeat</keyword>
<evidence type="ECO:0000256" key="1">
    <source>
        <dbReference type="ARBA" id="ARBA00001798"/>
    </source>
</evidence>
<evidence type="ECO:0000313" key="11">
    <source>
        <dbReference type="Proteomes" id="UP000663889"/>
    </source>
</evidence>
<dbReference type="Proteomes" id="UP000663889">
    <property type="component" value="Unassembled WGS sequence"/>
</dbReference>
<dbReference type="Gene3D" id="3.30.40.10">
    <property type="entry name" value="Zinc/RING finger domain, C3HC4 (zinc finger)"/>
    <property type="match status" value="1"/>
</dbReference>
<keyword evidence="6" id="KW-0863">Zinc-finger</keyword>
<dbReference type="PROSITE" id="PS51873">
    <property type="entry name" value="TRIAD"/>
    <property type="match status" value="1"/>
</dbReference>
<dbReference type="GO" id="GO:0016567">
    <property type="term" value="P:protein ubiquitination"/>
    <property type="evidence" value="ECO:0007669"/>
    <property type="project" value="InterPro"/>
</dbReference>
<dbReference type="SMART" id="SM00647">
    <property type="entry name" value="IBR"/>
    <property type="match status" value="2"/>
</dbReference>
<dbReference type="InterPro" id="IPR044066">
    <property type="entry name" value="TRIAD_supradom"/>
</dbReference>
<comment type="catalytic activity">
    <reaction evidence="1">
        <text>[E2 ubiquitin-conjugating enzyme]-S-ubiquitinyl-L-cysteine + [acceptor protein]-L-lysine = [E2 ubiquitin-conjugating enzyme]-L-cysteine + [acceptor protein]-N(6)-ubiquitinyl-L-lysine.</text>
        <dbReference type="EC" id="2.3.2.31"/>
    </reaction>
</comment>
<dbReference type="Pfam" id="PF22191">
    <property type="entry name" value="IBR_1"/>
    <property type="match status" value="1"/>
</dbReference>
<proteinExistence type="predicted"/>
<dbReference type="GO" id="GO:0008270">
    <property type="term" value="F:zinc ion binding"/>
    <property type="evidence" value="ECO:0007669"/>
    <property type="project" value="UniProtKB-KW"/>
</dbReference>
<organism evidence="10 11">
    <name type="scientific">Rotaria sordida</name>
    <dbReference type="NCBI Taxonomy" id="392033"/>
    <lineage>
        <taxon>Eukaryota</taxon>
        <taxon>Metazoa</taxon>
        <taxon>Spiralia</taxon>
        <taxon>Gnathifera</taxon>
        <taxon>Rotifera</taxon>
        <taxon>Eurotatoria</taxon>
        <taxon>Bdelloidea</taxon>
        <taxon>Philodinida</taxon>
        <taxon>Philodinidae</taxon>
        <taxon>Rotaria</taxon>
    </lineage>
</organism>
<dbReference type="EC" id="2.3.2.31" evidence="2"/>
<protein>
    <recommendedName>
        <fullName evidence="2">RBR-type E3 ubiquitin transferase</fullName>
        <ecNumber evidence="2">2.3.2.31</ecNumber>
    </recommendedName>
</protein>
<evidence type="ECO:0000259" key="9">
    <source>
        <dbReference type="PROSITE" id="PS51873"/>
    </source>
</evidence>
<keyword evidence="7" id="KW-0833">Ubl conjugation pathway</keyword>
<comment type="caution">
    <text evidence="10">The sequence shown here is derived from an EMBL/GenBank/DDBJ whole genome shotgun (WGS) entry which is preliminary data.</text>
</comment>
<accession>A0A814CLE2</accession>
<reference evidence="10" key="1">
    <citation type="submission" date="2021-02" db="EMBL/GenBank/DDBJ databases">
        <authorList>
            <person name="Nowell W R."/>
        </authorList>
    </citation>
    <scope>NUCLEOTIDE SEQUENCE</scope>
</reference>